<feature type="domain" description="GHMP kinase C-terminal" evidence="14">
    <location>
        <begin position="283"/>
        <end position="347"/>
    </location>
</feature>
<keyword evidence="17" id="KW-1185">Reference proteome</keyword>
<keyword evidence="2 11" id="KW-0963">Cytoplasm</keyword>
<keyword evidence="10 11" id="KW-0119">Carbohydrate metabolism</keyword>
<keyword evidence="7 11" id="KW-0067">ATP-binding</keyword>
<dbReference type="Gene3D" id="3.30.230.10">
    <property type="match status" value="1"/>
</dbReference>
<dbReference type="InterPro" id="IPR014721">
    <property type="entry name" value="Ribsml_uS5_D2-typ_fold_subgr"/>
</dbReference>
<dbReference type="PROSITE" id="PS00627">
    <property type="entry name" value="GHMP_KINASES_ATP"/>
    <property type="match status" value="1"/>
</dbReference>
<dbReference type="PRINTS" id="PR00959">
    <property type="entry name" value="MEVGALKINASE"/>
</dbReference>
<evidence type="ECO:0000256" key="6">
    <source>
        <dbReference type="ARBA" id="ARBA00022777"/>
    </source>
</evidence>
<dbReference type="RefSeq" id="WP_189626499.1">
    <property type="nucleotide sequence ID" value="NZ_BNAF01000007.1"/>
</dbReference>
<feature type="binding site" evidence="11">
    <location>
        <position position="221"/>
    </location>
    <ligand>
        <name>substrate</name>
    </ligand>
</feature>
<comment type="function">
    <text evidence="11">Catalyzes the transfer of the gamma-phosphate of ATP to D-galactose to form alpha-D-galactose-1-phosphate (Gal-1-P).</text>
</comment>
<dbReference type="EMBL" id="BNAF01000007">
    <property type="protein sequence ID" value="GHE36621.1"/>
    <property type="molecule type" value="Genomic_DNA"/>
</dbReference>
<evidence type="ECO:0000256" key="2">
    <source>
        <dbReference type="ARBA" id="ARBA00022490"/>
    </source>
</evidence>
<comment type="pathway">
    <text evidence="11">Carbohydrate metabolism; galactose metabolism.</text>
</comment>
<dbReference type="Pfam" id="PF10509">
    <property type="entry name" value="GalKase_gal_bdg"/>
    <property type="match status" value="1"/>
</dbReference>
<organism evidence="16 17">
    <name type="scientific">Sphingobacterium griseoflavum</name>
    <dbReference type="NCBI Taxonomy" id="1474952"/>
    <lineage>
        <taxon>Bacteria</taxon>
        <taxon>Pseudomonadati</taxon>
        <taxon>Bacteroidota</taxon>
        <taxon>Sphingobacteriia</taxon>
        <taxon>Sphingobacteriales</taxon>
        <taxon>Sphingobacteriaceae</taxon>
        <taxon>Sphingobacterium</taxon>
    </lineage>
</organism>
<evidence type="ECO:0000256" key="8">
    <source>
        <dbReference type="ARBA" id="ARBA00022842"/>
    </source>
</evidence>
<evidence type="ECO:0000256" key="5">
    <source>
        <dbReference type="ARBA" id="ARBA00022741"/>
    </source>
</evidence>
<keyword evidence="6 11" id="KW-0418">Kinase</keyword>
<evidence type="ECO:0000256" key="12">
    <source>
        <dbReference type="NCBIfam" id="TIGR00131"/>
    </source>
</evidence>
<comment type="caution">
    <text evidence="16">The sequence shown here is derived from an EMBL/GenBank/DDBJ whole genome shotgun (WGS) entry which is preliminary data.</text>
</comment>
<feature type="active site" description="Proton acceptor" evidence="11">
    <location>
        <position position="171"/>
    </location>
</feature>
<gene>
    <name evidence="11" type="primary">galK</name>
    <name evidence="16" type="ORF">GCM10017764_19700</name>
</gene>
<comment type="catalytic activity">
    <reaction evidence="11">
        <text>alpha-D-galactose + ATP = alpha-D-galactose 1-phosphate + ADP + H(+)</text>
        <dbReference type="Rhea" id="RHEA:13553"/>
        <dbReference type="ChEBI" id="CHEBI:15378"/>
        <dbReference type="ChEBI" id="CHEBI:28061"/>
        <dbReference type="ChEBI" id="CHEBI:30616"/>
        <dbReference type="ChEBI" id="CHEBI:58336"/>
        <dbReference type="ChEBI" id="CHEBI:456216"/>
        <dbReference type="EC" id="2.7.1.6"/>
    </reaction>
</comment>
<dbReference type="PANTHER" id="PTHR10457">
    <property type="entry name" value="MEVALONATE KINASE/GALACTOKINASE"/>
    <property type="match status" value="1"/>
</dbReference>
<evidence type="ECO:0000256" key="11">
    <source>
        <dbReference type="HAMAP-Rule" id="MF_00246"/>
    </source>
</evidence>
<evidence type="ECO:0000256" key="7">
    <source>
        <dbReference type="ARBA" id="ARBA00022840"/>
    </source>
</evidence>
<comment type="caution">
    <text evidence="11">Lacks conserved residue(s) required for the propagation of feature annotation.</text>
</comment>
<feature type="binding site" evidence="11">
    <location>
        <position position="127"/>
    </location>
    <ligand>
        <name>Mg(2+)</name>
        <dbReference type="ChEBI" id="CHEBI:18420"/>
    </ligand>
</feature>
<evidence type="ECO:0000256" key="9">
    <source>
        <dbReference type="ARBA" id="ARBA00023144"/>
    </source>
</evidence>
<evidence type="ECO:0000259" key="15">
    <source>
        <dbReference type="Pfam" id="PF10509"/>
    </source>
</evidence>
<name>A0ABQ3HZR7_9SPHI</name>
<dbReference type="InterPro" id="IPR019741">
    <property type="entry name" value="Galactokinase_CS"/>
</dbReference>
<dbReference type="InterPro" id="IPR036554">
    <property type="entry name" value="GHMP_kinase_C_sf"/>
</dbReference>
<accession>A0ABQ3HZR7</accession>
<dbReference type="InterPro" id="IPR006204">
    <property type="entry name" value="GHMP_kinase_N_dom"/>
</dbReference>
<feature type="domain" description="Galactokinase N-terminal" evidence="15">
    <location>
        <begin position="10"/>
        <end position="58"/>
    </location>
</feature>
<keyword evidence="4 11" id="KW-0479">Metal-binding</keyword>
<dbReference type="InterPro" id="IPR022963">
    <property type="entry name" value="Galactokinase_bac"/>
</dbReference>
<dbReference type="SUPFAM" id="SSF54211">
    <property type="entry name" value="Ribosomal protein S5 domain 2-like"/>
    <property type="match status" value="1"/>
</dbReference>
<evidence type="ECO:0000259" key="13">
    <source>
        <dbReference type="Pfam" id="PF00288"/>
    </source>
</evidence>
<dbReference type="InterPro" id="IPR006206">
    <property type="entry name" value="Mevalonate/galactokinase"/>
</dbReference>
<evidence type="ECO:0000256" key="10">
    <source>
        <dbReference type="ARBA" id="ARBA00023277"/>
    </source>
</evidence>
<evidence type="ECO:0000256" key="1">
    <source>
        <dbReference type="ARBA" id="ARBA00006566"/>
    </source>
</evidence>
<dbReference type="PANTHER" id="PTHR10457:SF7">
    <property type="entry name" value="GALACTOKINASE-RELATED"/>
    <property type="match status" value="1"/>
</dbReference>
<dbReference type="InterPro" id="IPR019539">
    <property type="entry name" value="GalKase_N"/>
</dbReference>
<comment type="subcellular location">
    <subcellularLocation>
        <location evidence="11">Cytoplasm</location>
    </subcellularLocation>
</comment>
<feature type="domain" description="GHMP kinase N-terminal" evidence="13">
    <location>
        <begin position="91"/>
        <end position="178"/>
    </location>
</feature>
<evidence type="ECO:0000256" key="4">
    <source>
        <dbReference type="ARBA" id="ARBA00022723"/>
    </source>
</evidence>
<dbReference type="Pfam" id="PF08544">
    <property type="entry name" value="GHMP_kinases_C"/>
    <property type="match status" value="1"/>
</dbReference>
<feature type="binding site" evidence="11">
    <location>
        <begin position="121"/>
        <end position="127"/>
    </location>
    <ligand>
        <name>ATP</name>
        <dbReference type="ChEBI" id="CHEBI:30616"/>
    </ligand>
</feature>
<dbReference type="NCBIfam" id="TIGR00131">
    <property type="entry name" value="gal_kin"/>
    <property type="match status" value="1"/>
</dbReference>
<evidence type="ECO:0000313" key="16">
    <source>
        <dbReference type="EMBL" id="GHE36621.1"/>
    </source>
</evidence>
<feature type="binding site" evidence="11">
    <location>
        <begin position="34"/>
        <end position="37"/>
    </location>
    <ligand>
        <name>substrate</name>
    </ligand>
</feature>
<sequence length="385" mass="42823">MISKEQLEQRYKDVFESKSTHVVRSPGRINIIGEHTDYNEGFVLPTAIDKAIYVAVGKRDDHLIRLYAEDFKSYFEIALDDIKPIAEGWPNYILGVVNQLRERALPLGGFNMYIDGDVPLGAGLSSSAALECAAGFALNVVFDLQLQRVDIAKIGQLAEHTYAGVKCGIMDQFASVMSKAGHVVKLDCRDLSFVYTPLELGDYAILLLNTNVKHSLASSAYNDRRESCEEGVRLVQAKYPEVNSLRDVSVAMLDELVKSVDDDIYTKCRFVVEENQRLNDACAALERGDLEQLGQQLFRAHEGLSKEYGVSCPELDFLVEYVREFPEVLGARMMGGGFGGCTINLVKKSFQDLLIERLTPIYQTKFGLDLTAIKVVPSNGTEILI</sequence>
<dbReference type="PIRSF" id="PIRSF000530">
    <property type="entry name" value="Galactokinase"/>
    <property type="match status" value="1"/>
</dbReference>
<feature type="binding site" evidence="11">
    <location>
        <position position="159"/>
    </location>
    <ligand>
        <name>Mg(2+)</name>
        <dbReference type="ChEBI" id="CHEBI:18420"/>
    </ligand>
</feature>
<keyword evidence="9 11" id="KW-0299">Galactose metabolism</keyword>
<keyword evidence="8 11" id="KW-0460">Magnesium</keyword>
<keyword evidence="3 11" id="KW-0808">Transferase</keyword>
<dbReference type="Pfam" id="PF00288">
    <property type="entry name" value="GHMP_kinases_N"/>
    <property type="match status" value="1"/>
</dbReference>
<evidence type="ECO:0000256" key="3">
    <source>
        <dbReference type="ARBA" id="ARBA00022679"/>
    </source>
</evidence>
<reference evidence="17" key="1">
    <citation type="journal article" date="2019" name="Int. J. Syst. Evol. Microbiol.">
        <title>The Global Catalogue of Microorganisms (GCM) 10K type strain sequencing project: providing services to taxonomists for standard genome sequencing and annotation.</title>
        <authorList>
            <consortium name="The Broad Institute Genomics Platform"/>
            <consortium name="The Broad Institute Genome Sequencing Center for Infectious Disease"/>
            <person name="Wu L."/>
            <person name="Ma J."/>
        </authorList>
    </citation>
    <scope>NUCLEOTIDE SEQUENCE [LARGE SCALE GENOMIC DNA]</scope>
    <source>
        <strain evidence="17">CGMCC 1.12966</strain>
    </source>
</reference>
<protein>
    <recommendedName>
        <fullName evidence="11 12">Galactokinase</fullName>
        <ecNumber evidence="11 12">2.7.1.6</ecNumber>
    </recommendedName>
    <alternativeName>
        <fullName evidence="11">Galactose kinase</fullName>
    </alternativeName>
</protein>
<dbReference type="InterPro" id="IPR020568">
    <property type="entry name" value="Ribosomal_Su5_D2-typ_SF"/>
</dbReference>
<dbReference type="Gene3D" id="3.30.70.890">
    <property type="entry name" value="GHMP kinase, C-terminal domain"/>
    <property type="match status" value="1"/>
</dbReference>
<proteinExistence type="inferred from homology"/>
<feature type="site" description="Transition state stabilizer" evidence="11">
    <location>
        <position position="28"/>
    </location>
</feature>
<dbReference type="PROSITE" id="PS00106">
    <property type="entry name" value="GALACTOKINASE"/>
    <property type="match status" value="1"/>
</dbReference>
<comment type="similarity">
    <text evidence="1 11">Belongs to the GHMP kinase family. GalK subfamily.</text>
</comment>
<dbReference type="InterPro" id="IPR000705">
    <property type="entry name" value="Galactokinase"/>
</dbReference>
<evidence type="ECO:0000259" key="14">
    <source>
        <dbReference type="Pfam" id="PF08544"/>
    </source>
</evidence>
<dbReference type="HAMAP" id="MF_00246">
    <property type="entry name" value="Galactokinase"/>
    <property type="match status" value="1"/>
</dbReference>
<dbReference type="PRINTS" id="PR00473">
    <property type="entry name" value="GALCTOKINASE"/>
</dbReference>
<dbReference type="EC" id="2.7.1.6" evidence="11 12"/>
<dbReference type="InterPro" id="IPR006203">
    <property type="entry name" value="GHMP_knse_ATP-bd_CS"/>
</dbReference>
<evidence type="ECO:0000313" key="17">
    <source>
        <dbReference type="Proteomes" id="UP000620550"/>
    </source>
</evidence>
<dbReference type="SUPFAM" id="SSF55060">
    <property type="entry name" value="GHMP Kinase, C-terminal domain"/>
    <property type="match status" value="1"/>
</dbReference>
<keyword evidence="5 11" id="KW-0547">Nucleotide-binding</keyword>
<dbReference type="InterPro" id="IPR013750">
    <property type="entry name" value="GHMP_kinase_C_dom"/>
</dbReference>
<dbReference type="Proteomes" id="UP000620550">
    <property type="component" value="Unassembled WGS sequence"/>
</dbReference>